<keyword evidence="2" id="KW-1185">Reference proteome</keyword>
<reference evidence="1" key="1">
    <citation type="submission" date="2020-01" db="EMBL/GenBank/DDBJ databases">
        <authorList>
            <person name="Mishra B."/>
        </authorList>
    </citation>
    <scope>NUCLEOTIDE SEQUENCE [LARGE SCALE GENOMIC DNA]</scope>
</reference>
<proteinExistence type="predicted"/>
<dbReference type="EMBL" id="CACVBM020000199">
    <property type="protein sequence ID" value="CAA7015781.1"/>
    <property type="molecule type" value="Genomic_DNA"/>
</dbReference>
<comment type="caution">
    <text evidence="1">The sequence shown here is derived from an EMBL/GenBank/DDBJ whole genome shotgun (WGS) entry which is preliminary data.</text>
</comment>
<accession>A0A6D2HMC0</accession>
<dbReference type="AlphaFoldDB" id="A0A6D2HMC0"/>
<organism evidence="1 2">
    <name type="scientific">Microthlaspi erraticum</name>
    <dbReference type="NCBI Taxonomy" id="1685480"/>
    <lineage>
        <taxon>Eukaryota</taxon>
        <taxon>Viridiplantae</taxon>
        <taxon>Streptophyta</taxon>
        <taxon>Embryophyta</taxon>
        <taxon>Tracheophyta</taxon>
        <taxon>Spermatophyta</taxon>
        <taxon>Magnoliopsida</taxon>
        <taxon>eudicotyledons</taxon>
        <taxon>Gunneridae</taxon>
        <taxon>Pentapetalae</taxon>
        <taxon>rosids</taxon>
        <taxon>malvids</taxon>
        <taxon>Brassicales</taxon>
        <taxon>Brassicaceae</taxon>
        <taxon>Coluteocarpeae</taxon>
        <taxon>Microthlaspi</taxon>
    </lineage>
</organism>
<evidence type="ECO:0000313" key="2">
    <source>
        <dbReference type="Proteomes" id="UP000467841"/>
    </source>
</evidence>
<name>A0A6D2HMC0_9BRAS</name>
<evidence type="ECO:0000313" key="1">
    <source>
        <dbReference type="EMBL" id="CAA7015781.1"/>
    </source>
</evidence>
<gene>
    <name evidence="1" type="ORF">MERR_LOCUS3016</name>
</gene>
<dbReference type="Proteomes" id="UP000467841">
    <property type="component" value="Unassembled WGS sequence"/>
</dbReference>
<protein>
    <submittedName>
        <fullName evidence="1">Uncharacterized protein</fullName>
    </submittedName>
</protein>
<sequence>MVYSKKLYILPCTLTKTASSLFHPCFAPISEWTSFTGAPLLNWNVASFFPDSDLAFDDLGSPPNGDISSVKLLSLFCFLFLLIGRAPSPVTESTGFVEFSRRTDLSPLFFNLPDQPAFGRRALLIQREHLYGDAETSTKTYRSTALLLTHGTKCEVAAYHSFKSHVSGDNPPPTALRSSDISGFPGASRRIVSSPPSTFDGDKISSAVVSVFNSMICASTTHGKPLYYSVSTFRSMESPSKFAHRRFQPPQQLSGVPSSERSIPSASSFMERSIPSAPCKRRRRSPMWKDSLASAEDHFNIIRTLVNVLSLGVCCVDPSLVIIERQQSIIVGLSTDYVDLDSGVVPTYRRIRIYIAPLMFGKSHQTLITSYFRLFVFDDRRTYPF</sequence>